<dbReference type="PRINTS" id="PR00080">
    <property type="entry name" value="SDRFAMILY"/>
</dbReference>
<dbReference type="PANTHER" id="PTHR43008:SF6">
    <property type="entry name" value="NADP-DEPENDENT MANNITOL DEHYDROGENASE"/>
    <property type="match status" value="1"/>
</dbReference>
<dbReference type="RefSeq" id="XP_040625865.1">
    <property type="nucleotide sequence ID" value="XM_040770553.1"/>
</dbReference>
<protein>
    <submittedName>
        <fullName evidence="4">Putative NADP-dependent mannitol dehydrogenase</fullName>
    </submittedName>
</protein>
<dbReference type="InterPro" id="IPR036291">
    <property type="entry name" value="NAD(P)-bd_dom_sf"/>
</dbReference>
<dbReference type="EMBL" id="JH795871">
    <property type="protein sequence ID" value="EJT98967.1"/>
    <property type="molecule type" value="Genomic_DNA"/>
</dbReference>
<evidence type="ECO:0000259" key="3">
    <source>
        <dbReference type="SMART" id="SM00822"/>
    </source>
</evidence>
<organism evidence="4 5">
    <name type="scientific">Dacryopinax primogenitus (strain DJM 731)</name>
    <name type="common">Brown rot fungus</name>
    <dbReference type="NCBI Taxonomy" id="1858805"/>
    <lineage>
        <taxon>Eukaryota</taxon>
        <taxon>Fungi</taxon>
        <taxon>Dikarya</taxon>
        <taxon>Basidiomycota</taxon>
        <taxon>Agaricomycotina</taxon>
        <taxon>Dacrymycetes</taxon>
        <taxon>Dacrymycetales</taxon>
        <taxon>Dacrymycetaceae</taxon>
        <taxon>Dacryopinax</taxon>
    </lineage>
</organism>
<accession>M5G5D8</accession>
<dbReference type="GeneID" id="63685615"/>
<dbReference type="FunFam" id="3.40.50.720:FF:000084">
    <property type="entry name" value="Short-chain dehydrogenase reductase"/>
    <property type="match status" value="1"/>
</dbReference>
<dbReference type="Pfam" id="PF13561">
    <property type="entry name" value="adh_short_C2"/>
    <property type="match status" value="1"/>
</dbReference>
<dbReference type="SUPFAM" id="SSF51735">
    <property type="entry name" value="NAD(P)-binding Rossmann-fold domains"/>
    <property type="match status" value="1"/>
</dbReference>
<dbReference type="Gene3D" id="3.40.50.720">
    <property type="entry name" value="NAD(P)-binding Rossmann-like Domain"/>
    <property type="match status" value="1"/>
</dbReference>
<keyword evidence="2" id="KW-0560">Oxidoreductase</keyword>
<dbReference type="InterPro" id="IPR057326">
    <property type="entry name" value="KR_dom"/>
</dbReference>
<evidence type="ECO:0000256" key="2">
    <source>
        <dbReference type="ARBA" id="ARBA00023002"/>
    </source>
</evidence>
<evidence type="ECO:0000313" key="5">
    <source>
        <dbReference type="Proteomes" id="UP000030653"/>
    </source>
</evidence>
<keyword evidence="5" id="KW-1185">Reference proteome</keyword>
<dbReference type="STRING" id="1858805.M5G5D8"/>
<dbReference type="GO" id="GO:0016616">
    <property type="term" value="F:oxidoreductase activity, acting on the CH-OH group of donors, NAD or NADP as acceptor"/>
    <property type="evidence" value="ECO:0007669"/>
    <property type="project" value="UniProtKB-ARBA"/>
</dbReference>
<dbReference type="HOGENOM" id="CLU_010194_1_1_1"/>
<proteinExistence type="inferred from homology"/>
<dbReference type="OrthoDB" id="1888931at2759"/>
<dbReference type="AlphaFoldDB" id="M5G5D8"/>
<comment type="similarity">
    <text evidence="1">Belongs to the short-chain dehydrogenases/reductases (SDR) family.</text>
</comment>
<dbReference type="PANTHER" id="PTHR43008">
    <property type="entry name" value="BENZIL REDUCTASE"/>
    <property type="match status" value="1"/>
</dbReference>
<sequence length="255" mass="27596">MPFELELPSKSFVVTGGNRGIGYAISRAIAQAGARVAVLYRSSADAPAVARALQDEFGVMVRAYQVDVADSARLEVVYNQVVRELGPIGGLVAAAGIAVSKPAVNMTRDDFLRIFQTNTWGPYNSAACLMRLWIRHNYHDGRIVIVSSIGGRRVSRGTSVSFYQASKAAASMLGRSLAQEWARYARINVLDPGYIATDMTSSMTADERRRVESTALLNRFGTPDEVANLALFLLSNQASYCVGTSYVCDGGIVLQ</sequence>
<feature type="domain" description="Ketoreductase" evidence="3">
    <location>
        <begin position="10"/>
        <end position="198"/>
    </location>
</feature>
<evidence type="ECO:0000256" key="1">
    <source>
        <dbReference type="ARBA" id="ARBA00006484"/>
    </source>
</evidence>
<dbReference type="SMART" id="SM00822">
    <property type="entry name" value="PKS_KR"/>
    <property type="match status" value="1"/>
</dbReference>
<dbReference type="Proteomes" id="UP000030653">
    <property type="component" value="Unassembled WGS sequence"/>
</dbReference>
<dbReference type="PRINTS" id="PR00081">
    <property type="entry name" value="GDHRDH"/>
</dbReference>
<evidence type="ECO:0000313" key="4">
    <source>
        <dbReference type="EMBL" id="EJT98967.1"/>
    </source>
</evidence>
<dbReference type="GO" id="GO:0050664">
    <property type="term" value="F:oxidoreductase activity, acting on NAD(P)H, oxygen as acceptor"/>
    <property type="evidence" value="ECO:0007669"/>
    <property type="project" value="TreeGrafter"/>
</dbReference>
<reference evidence="4 5" key="1">
    <citation type="journal article" date="2012" name="Science">
        <title>The Paleozoic origin of enzymatic lignin decomposition reconstructed from 31 fungal genomes.</title>
        <authorList>
            <person name="Floudas D."/>
            <person name="Binder M."/>
            <person name="Riley R."/>
            <person name="Barry K."/>
            <person name="Blanchette R.A."/>
            <person name="Henrissat B."/>
            <person name="Martinez A.T."/>
            <person name="Otillar R."/>
            <person name="Spatafora J.W."/>
            <person name="Yadav J.S."/>
            <person name="Aerts A."/>
            <person name="Benoit I."/>
            <person name="Boyd A."/>
            <person name="Carlson A."/>
            <person name="Copeland A."/>
            <person name="Coutinho P.M."/>
            <person name="de Vries R.P."/>
            <person name="Ferreira P."/>
            <person name="Findley K."/>
            <person name="Foster B."/>
            <person name="Gaskell J."/>
            <person name="Glotzer D."/>
            <person name="Gorecki P."/>
            <person name="Heitman J."/>
            <person name="Hesse C."/>
            <person name="Hori C."/>
            <person name="Igarashi K."/>
            <person name="Jurgens J.A."/>
            <person name="Kallen N."/>
            <person name="Kersten P."/>
            <person name="Kohler A."/>
            <person name="Kuees U."/>
            <person name="Kumar T.K.A."/>
            <person name="Kuo A."/>
            <person name="LaButti K."/>
            <person name="Larrondo L.F."/>
            <person name="Lindquist E."/>
            <person name="Ling A."/>
            <person name="Lombard V."/>
            <person name="Lucas S."/>
            <person name="Lundell T."/>
            <person name="Martin R."/>
            <person name="McLaughlin D.J."/>
            <person name="Morgenstern I."/>
            <person name="Morin E."/>
            <person name="Murat C."/>
            <person name="Nagy L.G."/>
            <person name="Nolan M."/>
            <person name="Ohm R.A."/>
            <person name="Patyshakuliyeva A."/>
            <person name="Rokas A."/>
            <person name="Ruiz-Duenas F.J."/>
            <person name="Sabat G."/>
            <person name="Salamov A."/>
            <person name="Samejima M."/>
            <person name="Schmutz J."/>
            <person name="Slot J.C."/>
            <person name="St John F."/>
            <person name="Stenlid J."/>
            <person name="Sun H."/>
            <person name="Sun S."/>
            <person name="Syed K."/>
            <person name="Tsang A."/>
            <person name="Wiebenga A."/>
            <person name="Young D."/>
            <person name="Pisabarro A."/>
            <person name="Eastwood D.C."/>
            <person name="Martin F."/>
            <person name="Cullen D."/>
            <person name="Grigoriev I.V."/>
            <person name="Hibbett D.S."/>
        </authorList>
    </citation>
    <scope>NUCLEOTIDE SEQUENCE [LARGE SCALE GENOMIC DNA]</scope>
    <source>
        <strain evidence="4 5">DJM-731 SS1</strain>
    </source>
</reference>
<gene>
    <name evidence="4" type="ORF">DACRYDRAFT_118268</name>
</gene>
<dbReference type="OMA" id="EHIALNM"/>
<name>M5G5D8_DACPD</name>
<dbReference type="InterPro" id="IPR002347">
    <property type="entry name" value="SDR_fam"/>
</dbReference>